<reference evidence="1 3" key="1">
    <citation type="submission" date="2017-01" db="EMBL/GenBank/DDBJ databases">
        <title>First report of the plasmid-mediated mcr-1 gene in Citrobacter freudii.</title>
        <authorList>
            <person name="Liu J."/>
            <person name="Yang Y."/>
            <person name="Li Y."/>
            <person name="Liu D."/>
            <person name="Tuo H."/>
            <person name="Davis M."/>
            <person name="Zhang A."/>
        </authorList>
    </citation>
    <scope>NUCLEOTIDE SEQUENCE [LARGE SCALE GENOMIC DNA]</scope>
    <source>
        <strain evidence="1 3">SCC4</strain>
    </source>
</reference>
<dbReference type="EMBL" id="NAEW01000001">
    <property type="protein sequence ID" value="OQM43775.1"/>
    <property type="molecule type" value="Genomic_DNA"/>
</dbReference>
<comment type="caution">
    <text evidence="2">The sequence shown here is derived from an EMBL/GenBank/DDBJ whole genome shotgun (WGS) entry which is preliminary data.</text>
</comment>
<keyword evidence="2" id="KW-0808">Transferase</keyword>
<accession>A0A1R0G2P0</accession>
<dbReference type="Proteomes" id="UP000192573">
    <property type="component" value="Unassembled WGS sequence"/>
</dbReference>
<dbReference type="EMBL" id="MTCP01000001">
    <property type="protein sequence ID" value="OLY71205.1"/>
    <property type="molecule type" value="Genomic_DNA"/>
</dbReference>
<sequence>MCFFSIKTILMCDYLSPDTPQALTCIHALGNLRQLNYFFRWLK</sequence>
<evidence type="ECO:0000313" key="2">
    <source>
        <dbReference type="EMBL" id="OQM43775.1"/>
    </source>
</evidence>
<proteinExistence type="predicted"/>
<protein>
    <submittedName>
        <fullName evidence="2">Acetyltransferase</fullName>
    </submittedName>
</protein>
<evidence type="ECO:0000313" key="3">
    <source>
        <dbReference type="Proteomes" id="UP000185597"/>
    </source>
</evidence>
<name>A0A1R0G2P0_CITBR</name>
<dbReference type="Proteomes" id="UP000185597">
    <property type="component" value="Unassembled WGS sequence"/>
</dbReference>
<dbReference type="AlphaFoldDB" id="A0A1R0G2P0"/>
<evidence type="ECO:0000313" key="1">
    <source>
        <dbReference type="EMBL" id="OLY71205.1"/>
    </source>
</evidence>
<organism evidence="2 4">
    <name type="scientific">Citrobacter braakii</name>
    <dbReference type="NCBI Taxonomy" id="57706"/>
    <lineage>
        <taxon>Bacteria</taxon>
        <taxon>Pseudomonadati</taxon>
        <taxon>Pseudomonadota</taxon>
        <taxon>Gammaproteobacteria</taxon>
        <taxon>Enterobacterales</taxon>
        <taxon>Enterobacteriaceae</taxon>
        <taxon>Citrobacter</taxon>
        <taxon>Citrobacter freundii complex</taxon>
    </lineage>
</organism>
<gene>
    <name evidence="1" type="ORF">BWD41_06050</name>
    <name evidence="2" type="ORF">BZK42_02545</name>
</gene>
<dbReference type="GO" id="GO:0016740">
    <property type="term" value="F:transferase activity"/>
    <property type="evidence" value="ECO:0007669"/>
    <property type="project" value="UniProtKB-KW"/>
</dbReference>
<reference evidence="2 4" key="2">
    <citation type="submission" date="2017-03" db="EMBL/GenBank/DDBJ databases">
        <authorList>
            <person name="Afonso C.L."/>
            <person name="Miller P.J."/>
            <person name="Scott M.A."/>
            <person name="Spackman E."/>
            <person name="Goraichik I."/>
            <person name="Dimitrov K.M."/>
            <person name="Suarez D.L."/>
            <person name="Swayne D.E."/>
        </authorList>
    </citation>
    <scope>NUCLEOTIDE SEQUENCE [LARGE SCALE GENOMIC DNA]</scope>
    <source>
        <strain evidence="2 4">ATCC 51113</strain>
    </source>
</reference>
<evidence type="ECO:0000313" key="4">
    <source>
        <dbReference type="Proteomes" id="UP000192573"/>
    </source>
</evidence>